<organism evidence="1 2">
    <name type="scientific">Pantoea phage PdC23</name>
    <dbReference type="NCBI Taxonomy" id="2894356"/>
    <lineage>
        <taxon>Viruses</taxon>
        <taxon>Duplodnaviria</taxon>
        <taxon>Heunggongvirae</taxon>
        <taxon>Uroviricota</taxon>
        <taxon>Caudoviricetes</taxon>
        <taxon>Felixviridae</taxon>
        <taxon>Certevirus</taxon>
        <taxon>Certevirus C23</taxon>
    </lineage>
</organism>
<evidence type="ECO:0000313" key="1">
    <source>
        <dbReference type="EMBL" id="UGC97763.1"/>
    </source>
</evidence>
<proteinExistence type="predicted"/>
<keyword evidence="2" id="KW-1185">Reference proteome</keyword>
<dbReference type="EMBL" id="OL396571">
    <property type="protein sequence ID" value="UGC97763.1"/>
    <property type="molecule type" value="Genomic_DNA"/>
</dbReference>
<gene>
    <name evidence="1" type="ORF">pdc_050</name>
</gene>
<accession>A0AAE8YIS0</accession>
<protein>
    <submittedName>
        <fullName evidence="1">Uncharacterized protein</fullName>
    </submittedName>
</protein>
<reference evidence="1" key="1">
    <citation type="journal article" date="2022" name="Curr. Microbiol.">
        <title>Isolation, Characterization, and Comparative Genomic Analysis of vB_Pd_C23, a Novel Bacteriophage of Pantoea dispersa.</title>
        <authorList>
            <person name="Grami E."/>
            <person name="Laadouze I."/>
            <person name="Ben Tiba S."/>
            <person name="Hafiane A."/>
            <person name="Sealey K.S."/>
            <person name="Saidi N."/>
        </authorList>
    </citation>
    <scope>NUCLEOTIDE SEQUENCE</scope>
</reference>
<sequence>MRSVVEGMALESVGEVVHQVPMPGAEFYQLQSDFRWFTYMILGEQSYIWDRDSNKWVTCFVPAAHIRQAKLLKKVH</sequence>
<evidence type="ECO:0000313" key="2">
    <source>
        <dbReference type="Proteomes" id="UP000828384"/>
    </source>
</evidence>
<dbReference type="Proteomes" id="UP000828384">
    <property type="component" value="Segment"/>
</dbReference>
<name>A0AAE8YIS0_9CAUD</name>